<proteinExistence type="predicted"/>
<keyword evidence="3" id="KW-0732">Signal</keyword>
<organism evidence="5 6">
    <name type="scientific">Butyricicoccus intestinisimiae</name>
    <dbReference type="NCBI Taxonomy" id="2841509"/>
    <lineage>
        <taxon>Bacteria</taxon>
        <taxon>Bacillati</taxon>
        <taxon>Bacillota</taxon>
        <taxon>Clostridia</taxon>
        <taxon>Eubacteriales</taxon>
        <taxon>Butyricicoccaceae</taxon>
        <taxon>Butyricicoccus</taxon>
    </lineage>
</organism>
<feature type="region of interest" description="Disordered" evidence="2">
    <location>
        <begin position="976"/>
        <end position="999"/>
    </location>
</feature>
<evidence type="ECO:0000313" key="5">
    <source>
        <dbReference type="EMBL" id="MBU5489046.1"/>
    </source>
</evidence>
<dbReference type="PROSITE" id="PS51272">
    <property type="entry name" value="SLH"/>
    <property type="match status" value="3"/>
</dbReference>
<protein>
    <submittedName>
        <fullName evidence="5">S-layer homology domain-containing protein</fullName>
    </submittedName>
</protein>
<dbReference type="EMBL" id="JAHLQI010000001">
    <property type="protein sequence ID" value="MBU5489046.1"/>
    <property type="molecule type" value="Genomic_DNA"/>
</dbReference>
<reference evidence="5 6" key="1">
    <citation type="submission" date="2021-06" db="EMBL/GenBank/DDBJ databases">
        <authorList>
            <person name="Sun Q."/>
            <person name="Li D."/>
        </authorList>
    </citation>
    <scope>NUCLEOTIDE SEQUENCE [LARGE SCALE GENOMIC DNA]</scope>
    <source>
        <strain evidence="5 6">MSJd-7</strain>
    </source>
</reference>
<keyword evidence="1" id="KW-0677">Repeat</keyword>
<dbReference type="Proteomes" id="UP000783588">
    <property type="component" value="Unassembled WGS sequence"/>
</dbReference>
<keyword evidence="6" id="KW-1185">Reference proteome</keyword>
<evidence type="ECO:0000256" key="3">
    <source>
        <dbReference type="SAM" id="SignalP"/>
    </source>
</evidence>
<dbReference type="InterPro" id="IPR001119">
    <property type="entry name" value="SLH_dom"/>
</dbReference>
<feature type="signal peptide" evidence="3">
    <location>
        <begin position="1"/>
        <end position="26"/>
    </location>
</feature>
<feature type="chain" id="PRO_5047330520" evidence="3">
    <location>
        <begin position="27"/>
        <end position="2194"/>
    </location>
</feature>
<evidence type="ECO:0000256" key="1">
    <source>
        <dbReference type="ARBA" id="ARBA00022737"/>
    </source>
</evidence>
<gene>
    <name evidence="5" type="ORF">KQI75_00135</name>
</gene>
<comment type="caution">
    <text evidence="5">The sequence shown here is derived from an EMBL/GenBank/DDBJ whole genome shotgun (WGS) entry which is preliminary data.</text>
</comment>
<evidence type="ECO:0000313" key="6">
    <source>
        <dbReference type="Proteomes" id="UP000783588"/>
    </source>
</evidence>
<dbReference type="RefSeq" id="WP_216468665.1">
    <property type="nucleotide sequence ID" value="NZ_JAHLQI010000001.1"/>
</dbReference>
<dbReference type="Pfam" id="PF00395">
    <property type="entry name" value="SLH"/>
    <property type="match status" value="2"/>
</dbReference>
<evidence type="ECO:0000259" key="4">
    <source>
        <dbReference type="PROSITE" id="PS51272"/>
    </source>
</evidence>
<feature type="domain" description="SLH" evidence="4">
    <location>
        <begin position="2070"/>
        <end position="2133"/>
    </location>
</feature>
<accession>A0ABS6EMY0</accession>
<name>A0ABS6EMY0_9FIRM</name>
<evidence type="ECO:0000256" key="2">
    <source>
        <dbReference type="SAM" id="MobiDB-lite"/>
    </source>
</evidence>
<feature type="domain" description="SLH" evidence="4">
    <location>
        <begin position="2009"/>
        <end position="2069"/>
    </location>
</feature>
<feature type="compositionally biased region" description="Low complexity" evidence="2">
    <location>
        <begin position="31"/>
        <end position="56"/>
    </location>
</feature>
<feature type="domain" description="SLH" evidence="4">
    <location>
        <begin position="2134"/>
        <end position="2194"/>
    </location>
</feature>
<sequence length="2194" mass="241505">MNQKFKRILSLFLSLLMGMSALPAYAAPEQAADQSSTTSQTAETNTETNKTAAKQKISASGSITVGDEQVPFSMDESDINAAMVADNSEDTTVDTSDPAVKSVKKELKNIRVKSTKADGTEEKKKLTAEQQQQVLVMFQNYQDNWKANADVLGAQLPFYMQYNDKGEDGLGVLGEMLILANKTVDDVRNGNYSFDDLVGTIRTFMYGDQLGVEYYGGTVRDKRDDAIEAVKASGAKTEYQKLLVLNDWLASQDTFDMSYIMNMGKDTPTMAAETPKDPDHYKDVHDTLYADYESQIRSNFHDQIYAGVKENFRQEYYKGAIKKAIYLRSLGKAEEDATAEEKTAANEQADAYMKDNEKDISKDPEGFIKENFGENAQAMIDGVEASLEDAEKNGVDVKGDGNKVTFEQMTQNSMATDKIADLDKDGVNEATANEAIPAYAEQAAQGLTDGVINYWESNQFGALALGKSVCLGYSKTYAYLIQCMHPEIYGKNGASTDMSKADNWKEAKDLYTFSSDGKKVNTDGNYSVDLVRITFKANVTMYGETQPDFNSDHFWNAVKVGKEWYYVDPCYTDCYSEVMTRDRVETDGYMNHMYFMFSDTTARNLYDGYFQTLNTAYKDIATDKTYEDAWFARAKSDVSSDGTNMYYVYDSTNLIKRLNDSQQDQTTTSQEDTKYKLVSHPITNKDSGDGDTDYKTLIDFTYKPDSDKDDTVVQVYNPETKNMETNDMLTELYAKHAEQADIYPSIAITCAQYEGKLYFNLSNYILSYDLTSGEVATVKKYDTVYGKRDKTNAFGGMSFALVNSADGADFTFRDHPIAGISLKSDGKLYVSVATNLAYISGKDDVSNRTKPTDSKDYTIDSKDNGYGYEFEESNYNPDYSNYSNDKYSDSMMEQFGYTREINDNDEFMWVANLRGTEAMSSIAGESVEYKKETCDHHYIHFDETYFTKKKDSDGNKTDEWNTGESYVCTVCGKSVEEPTEPKKNSMGSNSDYEKKKAQYDKDKAEYDEVVKNAGHTYTAKDPKWTKNDDGTYSVTFDTLVCSSVCEKEKNQRDCLVNDDTITIKLNNPVTAQAEITKTEGACTDEGGVKVTYTATGEAEGHKYTVSNVVETGKGEHTLKSEFKWTKLEDGGYSATVSAKCEVCGAEEKDVQAEVTSEKKDATCTEDAQITYTAKATCLGQELTETKAAEVQEGTALGHDYKKSIVWNDDKTAATGEFTCSRCEFKEEVPAEVKTETKPATCTENGETTAYAKAELKDKDGKVIQTVESTVVTETIPALGHDYESKFDWAEDGSSAKLTLTCKRGDDKQTPEVKVAKDEQNSVAATCDKAGKNVFVATATYDGKDYTDTYTVELPATGHTYKGDGVIVWGENDKSAVGQFTCDTCKAVTEVKADVTEKTDNATCTTGGKVTYTAKAELKDKDGKVLATATDTKETTVDALGHDYESKFDWAEDGSSAKLTLTCKRGDDKQTPEVKVAKDEKNSVAPTCTKAGKNVFTATATYEGKDYTDTKEVEVPATGHTYKGDGVIVWGENDKSAVGQFTCDTCKAVTEVKADIKNESKAATCTEDGITKTIATAELKDKDGKVLATATDSKETVIKATGHDYDAKFTWAEDGSSATVALTCKKCNDKQNPKVTTAKDEKSSVAPTCTEAGKNVFHATVEGYDFTDTKEVELPALGHKYKGAIKWSEDYKSANAEFTCEACKDVQHVNADVAAKTDDATCTTGGKVTYTAKAELKDKAGKVLATATESKTVDVQALGHEYESKFDWAEDASSAKATLTCKRGDDKQTIDAVIAKDEKSSVAPTCTEAGKNVFVATATYDGKDYTDTKEVAVPALGHKYKGAIKWSEDFKSATAEFTCENCKDVQTVKANVTAKTDDATCTTGGKVTYTAKAELKDKNGKVLATAADTKETTVDALGHDYESKFDWAEDASSAKATLTCKRCNDKQTVDAVVAKDEKSSVAPTCTEAGKNVFTATATYEGKNYTDTKEVAVPALGHHYVDGVCDRCGAIKLPFTDVNEGDWFYDKVAYVYHHKLMTGTSETTFEPNATLTRAMMVQILYNKEGRPAATTNGNPYTDVPKDQWYYNAVQWAYENKITSGTSETTFEPNSEVTREQFARFMYNYAGNPAVSGKLDFVDADQVSDWAYDAMVWANQNNIILGKKKSDGSVVLDPRGNATRAEAATILMGYCKAQENQ</sequence>
<feature type="region of interest" description="Disordered" evidence="2">
    <location>
        <begin position="31"/>
        <end position="60"/>
    </location>
</feature>